<feature type="non-terminal residue" evidence="1">
    <location>
        <position position="1"/>
    </location>
</feature>
<organism evidence="1 2">
    <name type="scientific">Rhizopogon vinicolor AM-OR11-026</name>
    <dbReference type="NCBI Taxonomy" id="1314800"/>
    <lineage>
        <taxon>Eukaryota</taxon>
        <taxon>Fungi</taxon>
        <taxon>Dikarya</taxon>
        <taxon>Basidiomycota</taxon>
        <taxon>Agaricomycotina</taxon>
        <taxon>Agaricomycetes</taxon>
        <taxon>Agaricomycetidae</taxon>
        <taxon>Boletales</taxon>
        <taxon>Suillineae</taxon>
        <taxon>Rhizopogonaceae</taxon>
        <taxon>Rhizopogon</taxon>
    </lineage>
</organism>
<dbReference type="STRING" id="1314800.A0A1B7MGL3"/>
<gene>
    <name evidence="1" type="ORF">K503DRAFT_810887</name>
</gene>
<evidence type="ECO:0000313" key="1">
    <source>
        <dbReference type="EMBL" id="OAX31728.1"/>
    </source>
</evidence>
<proteinExistence type="predicted"/>
<sequence>GENCCNKRILEHQPDFCDRKSLVQEVIEAAGHLCIFSSKFYCELNFIEFFWDVVKKYFRDKNYTFATLKENMPKALASNQPRRSTNPFMGTWYVQVDGWMEIGFGPAPQKLKCRSRHLVLASTSPIDVFQIL</sequence>
<name>A0A1B7MGL3_9AGAM</name>
<dbReference type="AlphaFoldDB" id="A0A1B7MGL3"/>
<dbReference type="EMBL" id="KV449269">
    <property type="protein sequence ID" value="OAX31728.1"/>
    <property type="molecule type" value="Genomic_DNA"/>
</dbReference>
<evidence type="ECO:0000313" key="2">
    <source>
        <dbReference type="Proteomes" id="UP000092154"/>
    </source>
</evidence>
<dbReference type="PANTHER" id="PTHR35871">
    <property type="entry name" value="EXPRESSED PROTEIN"/>
    <property type="match status" value="1"/>
</dbReference>
<dbReference type="InParanoid" id="A0A1B7MGL3"/>
<dbReference type="Proteomes" id="UP000092154">
    <property type="component" value="Unassembled WGS sequence"/>
</dbReference>
<accession>A0A1B7MGL3</accession>
<dbReference type="PANTHER" id="PTHR35871:SF1">
    <property type="entry name" value="CXC1-LIKE CYSTEINE CLUSTER ASSOCIATED WITH KDZ TRANSPOSASES DOMAIN-CONTAINING PROTEIN"/>
    <property type="match status" value="1"/>
</dbReference>
<protein>
    <submittedName>
        <fullName evidence="1">Uncharacterized protein</fullName>
    </submittedName>
</protein>
<keyword evidence="2" id="KW-1185">Reference proteome</keyword>
<reference evidence="1 2" key="1">
    <citation type="submission" date="2016-06" db="EMBL/GenBank/DDBJ databases">
        <title>Comparative genomics of the ectomycorrhizal sister species Rhizopogon vinicolor and Rhizopogon vesiculosus (Basidiomycota: Boletales) reveals a divergence of the mating type B locus.</title>
        <authorList>
            <consortium name="DOE Joint Genome Institute"/>
            <person name="Mujic A.B."/>
            <person name="Kuo A."/>
            <person name="Tritt A."/>
            <person name="Lipzen A."/>
            <person name="Chen C."/>
            <person name="Johnson J."/>
            <person name="Sharma A."/>
            <person name="Barry K."/>
            <person name="Grigoriev I.V."/>
            <person name="Spatafora J.W."/>
        </authorList>
    </citation>
    <scope>NUCLEOTIDE SEQUENCE [LARGE SCALE GENOMIC DNA]</scope>
    <source>
        <strain evidence="1 2">AM-OR11-026</strain>
    </source>
</reference>
<dbReference type="OrthoDB" id="2449121at2759"/>